<dbReference type="InterPro" id="IPR012337">
    <property type="entry name" value="RNaseH-like_sf"/>
</dbReference>
<dbReference type="AlphaFoldDB" id="A0AAW2X2L1"/>
<dbReference type="InterPro" id="IPR036397">
    <property type="entry name" value="RNaseH_sf"/>
</dbReference>
<dbReference type="EMBL" id="JACGWN010000006">
    <property type="protein sequence ID" value="KAL0446306.1"/>
    <property type="molecule type" value="Genomic_DNA"/>
</dbReference>
<protein>
    <recommendedName>
        <fullName evidence="1">Integrase catalytic domain-containing protein</fullName>
    </recommendedName>
</protein>
<dbReference type="Pfam" id="PF00665">
    <property type="entry name" value="rve"/>
    <property type="match status" value="1"/>
</dbReference>
<evidence type="ECO:0000313" key="2">
    <source>
        <dbReference type="EMBL" id="KAL0446306.1"/>
    </source>
</evidence>
<dbReference type="GO" id="GO:0015074">
    <property type="term" value="P:DNA integration"/>
    <property type="evidence" value="ECO:0007669"/>
    <property type="project" value="InterPro"/>
</dbReference>
<dbReference type="Gene3D" id="3.30.420.10">
    <property type="entry name" value="Ribonuclease H-like superfamily/Ribonuclease H"/>
    <property type="match status" value="1"/>
</dbReference>
<dbReference type="SUPFAM" id="SSF53098">
    <property type="entry name" value="Ribonuclease H-like"/>
    <property type="match status" value="1"/>
</dbReference>
<dbReference type="PROSITE" id="PS50994">
    <property type="entry name" value="INTEGRASE"/>
    <property type="match status" value="1"/>
</dbReference>
<organism evidence="2">
    <name type="scientific">Sesamum latifolium</name>
    <dbReference type="NCBI Taxonomy" id="2727402"/>
    <lineage>
        <taxon>Eukaryota</taxon>
        <taxon>Viridiplantae</taxon>
        <taxon>Streptophyta</taxon>
        <taxon>Embryophyta</taxon>
        <taxon>Tracheophyta</taxon>
        <taxon>Spermatophyta</taxon>
        <taxon>Magnoliopsida</taxon>
        <taxon>eudicotyledons</taxon>
        <taxon>Gunneridae</taxon>
        <taxon>Pentapetalae</taxon>
        <taxon>asterids</taxon>
        <taxon>lamiids</taxon>
        <taxon>Lamiales</taxon>
        <taxon>Pedaliaceae</taxon>
        <taxon>Sesamum</taxon>
    </lineage>
</organism>
<accession>A0AAW2X2L1</accession>
<reference evidence="2" key="2">
    <citation type="journal article" date="2024" name="Plant">
        <title>Genomic evolution and insights into agronomic trait innovations of Sesamum species.</title>
        <authorList>
            <person name="Miao H."/>
            <person name="Wang L."/>
            <person name="Qu L."/>
            <person name="Liu H."/>
            <person name="Sun Y."/>
            <person name="Le M."/>
            <person name="Wang Q."/>
            <person name="Wei S."/>
            <person name="Zheng Y."/>
            <person name="Lin W."/>
            <person name="Duan Y."/>
            <person name="Cao H."/>
            <person name="Xiong S."/>
            <person name="Wang X."/>
            <person name="Wei L."/>
            <person name="Li C."/>
            <person name="Ma Q."/>
            <person name="Ju M."/>
            <person name="Zhao R."/>
            <person name="Li G."/>
            <person name="Mu C."/>
            <person name="Tian Q."/>
            <person name="Mei H."/>
            <person name="Zhang T."/>
            <person name="Gao T."/>
            <person name="Zhang H."/>
        </authorList>
    </citation>
    <scope>NUCLEOTIDE SEQUENCE</scope>
    <source>
        <strain evidence="2">KEN1</strain>
    </source>
</reference>
<dbReference type="PANTHER" id="PTHR37984:SF5">
    <property type="entry name" value="PROTEIN NYNRIN-LIKE"/>
    <property type="match status" value="1"/>
</dbReference>
<evidence type="ECO:0000259" key="1">
    <source>
        <dbReference type="PROSITE" id="PS50994"/>
    </source>
</evidence>
<feature type="domain" description="Integrase catalytic" evidence="1">
    <location>
        <begin position="36"/>
        <end position="142"/>
    </location>
</feature>
<dbReference type="InterPro" id="IPR050951">
    <property type="entry name" value="Retrovirus_Pol_polyprotein"/>
</dbReference>
<dbReference type="GO" id="GO:0003676">
    <property type="term" value="F:nucleic acid binding"/>
    <property type="evidence" value="ECO:0007669"/>
    <property type="project" value="InterPro"/>
</dbReference>
<comment type="caution">
    <text evidence="2">The sequence shown here is derived from an EMBL/GenBank/DDBJ whole genome shotgun (WGS) entry which is preliminary data.</text>
</comment>
<name>A0AAW2X2L1_9LAMI</name>
<gene>
    <name evidence="2" type="ORF">Slati_1758500</name>
</gene>
<reference evidence="2" key="1">
    <citation type="submission" date="2020-06" db="EMBL/GenBank/DDBJ databases">
        <authorList>
            <person name="Li T."/>
            <person name="Hu X."/>
            <person name="Zhang T."/>
            <person name="Song X."/>
            <person name="Zhang H."/>
            <person name="Dai N."/>
            <person name="Sheng W."/>
            <person name="Hou X."/>
            <person name="Wei L."/>
        </authorList>
    </citation>
    <scope>NUCLEOTIDE SEQUENCE</scope>
    <source>
        <strain evidence="2">KEN1</strain>
        <tissue evidence="2">Leaf</tissue>
    </source>
</reference>
<dbReference type="InterPro" id="IPR001584">
    <property type="entry name" value="Integrase_cat-core"/>
</dbReference>
<proteinExistence type="predicted"/>
<sequence length="142" mass="16378">MGNAKDAIDSIRKCEQCHISGLLLRRIHVPAEPFKALSAPCIFVKYGMDIVGLFPAAQGQRKFLLVEEDYYRKWVEVESLTKITETEVLKFMWENIVCRYGIPSQIIFDNGRQFQGWKIQDWCADLSIQQRFTTVAYPQANG</sequence>
<dbReference type="PANTHER" id="PTHR37984">
    <property type="entry name" value="PROTEIN CBG26694"/>
    <property type="match status" value="1"/>
</dbReference>